<dbReference type="Proteomes" id="UP000616151">
    <property type="component" value="Unassembled WGS sequence"/>
</dbReference>
<keyword evidence="2" id="KW-1185">Reference proteome</keyword>
<evidence type="ECO:0000313" key="1">
    <source>
        <dbReference type="EMBL" id="MBK1864780.1"/>
    </source>
</evidence>
<accession>A0ACC5QWQ4</accession>
<sequence length="678" mass="75008">MTPLSANLLKDETSPYLLQHKDNPVHWMAWGDAAFARAKAEDKPVILSIGYAACHWCHVMAHESFEDDETAQLMNAHFVAIKVDREERPDVDRLYMQALHSLGEQGGWPLTMFLTPDGHPFWGGTYFPKESLYGRPSFRYVLKELTRIWRDERDKVETNATAILSALNREPARPTDEAHLSLELAQDAAQVFLRAIDFEHGGLKGAPKFPQASLFSFLWTMAEHSRDPRLADAVTTTLTHICQGGIYDHLGGGFARYSVDPLWLVPHFEKMLYDNAQLVSLMARVASRTGNPLFRVRIEETIGFVLREMTTPIGAFAASYDADSEGEEGKFYVWSADEIARLLPEKDYTLFARTYDVTSSGNWEGHIILNRLSSLALLDPDNENKLAASRDLLFAQRKNRIPPGYDDKVLADWNGLMISALADAALLLARPDWAQTARAAFAAIIAHHWRDGRLHHSWRDGRLRYDATAEGYAHLITAALALGAITPGGDHLATAEKFCAAMIAHHWDAKRGAFAFASNEAGLIHRGIQGHDDATPNANGVMLRNLTGLHHLTGNPDYLDKAQAIHRAFAAEAISNPFGYASLIEAFTVLADPVQIVMSGKAGDPFADPRFRRLVSAAGTNAIIQWVDDPETLPATHPARHKSSGSETRAYLCRGQVCAAPAETVEQVEEALALLGVH</sequence>
<dbReference type="EMBL" id="JAENHL010000003">
    <property type="protein sequence ID" value="MBK1864780.1"/>
    <property type="molecule type" value="Genomic_DNA"/>
</dbReference>
<evidence type="ECO:0000313" key="2">
    <source>
        <dbReference type="Proteomes" id="UP000616151"/>
    </source>
</evidence>
<proteinExistence type="predicted"/>
<protein>
    <submittedName>
        <fullName evidence="1">Thioredoxin domain-containing protein</fullName>
    </submittedName>
</protein>
<reference evidence="1" key="1">
    <citation type="submission" date="2021-01" db="EMBL/GenBank/DDBJ databases">
        <authorList>
            <person name="Sun Q."/>
        </authorList>
    </citation>
    <scope>NUCLEOTIDE SEQUENCE</scope>
    <source>
        <strain evidence="1">YIM B02566</strain>
    </source>
</reference>
<name>A0ACC5QWQ4_9HYPH</name>
<organism evidence="1 2">
    <name type="scientific">Taklimakanibacter albus</name>
    <dbReference type="NCBI Taxonomy" id="2800327"/>
    <lineage>
        <taxon>Bacteria</taxon>
        <taxon>Pseudomonadati</taxon>
        <taxon>Pseudomonadota</taxon>
        <taxon>Alphaproteobacteria</taxon>
        <taxon>Hyphomicrobiales</taxon>
        <taxon>Aestuariivirgaceae</taxon>
        <taxon>Taklimakanibacter</taxon>
    </lineage>
</organism>
<comment type="caution">
    <text evidence="1">The sequence shown here is derived from an EMBL/GenBank/DDBJ whole genome shotgun (WGS) entry which is preliminary data.</text>
</comment>
<gene>
    <name evidence="1" type="ORF">JHL16_00315</name>
</gene>